<evidence type="ECO:0000313" key="2">
    <source>
        <dbReference type="EMBL" id="EAZ88888.1"/>
    </source>
</evidence>
<protein>
    <submittedName>
        <fullName evidence="2">Uncharacterized protein</fullName>
    </submittedName>
</protein>
<dbReference type="eggNOG" id="ENOG503037R">
    <property type="taxonomic scope" value="Bacteria"/>
</dbReference>
<dbReference type="Proteomes" id="UP000003781">
    <property type="component" value="Unassembled WGS sequence"/>
</dbReference>
<sequence length="140" mass="16531">MNRLNFQFRHQPTEDSRYAPLIHYYNKSKQDLEVPKKDFVMNALEAFWLPFAVKWSGGTPEEVTNAVTRSIYLLEHHIELLRYRFGAKTMQPTVSSPPTPLYPNQHSFTESATEEVEDDLNFDEDYRDYDEEDSLLDSMF</sequence>
<organism evidence="2 3">
    <name type="scientific">Crocosphaera chwakensis CCY0110</name>
    <dbReference type="NCBI Taxonomy" id="391612"/>
    <lineage>
        <taxon>Bacteria</taxon>
        <taxon>Bacillati</taxon>
        <taxon>Cyanobacteriota</taxon>
        <taxon>Cyanophyceae</taxon>
        <taxon>Oscillatoriophycideae</taxon>
        <taxon>Chroococcales</taxon>
        <taxon>Aphanothecaceae</taxon>
        <taxon>Crocosphaera</taxon>
        <taxon>Crocosphaera chwakensis</taxon>
    </lineage>
</organism>
<comment type="caution">
    <text evidence="2">The sequence shown here is derived from an EMBL/GenBank/DDBJ whole genome shotgun (WGS) entry which is preliminary data.</text>
</comment>
<evidence type="ECO:0000256" key="1">
    <source>
        <dbReference type="SAM" id="MobiDB-lite"/>
    </source>
</evidence>
<gene>
    <name evidence="2" type="ORF">CY0110_31850</name>
</gene>
<feature type="compositionally biased region" description="Acidic residues" evidence="1">
    <location>
        <begin position="112"/>
        <end position="122"/>
    </location>
</feature>
<keyword evidence="3" id="KW-1185">Reference proteome</keyword>
<dbReference type="AlphaFoldDB" id="A3IX95"/>
<feature type="region of interest" description="Disordered" evidence="1">
    <location>
        <begin position="93"/>
        <end position="122"/>
    </location>
</feature>
<dbReference type="RefSeq" id="WP_008277999.1">
    <property type="nucleotide sequence ID" value="NZ_AAXW01000062.1"/>
</dbReference>
<proteinExistence type="predicted"/>
<evidence type="ECO:0000313" key="3">
    <source>
        <dbReference type="Proteomes" id="UP000003781"/>
    </source>
</evidence>
<name>A3IX95_9CHRO</name>
<dbReference type="OrthoDB" id="486106at2"/>
<feature type="compositionally biased region" description="Polar residues" evidence="1">
    <location>
        <begin position="102"/>
        <end position="111"/>
    </location>
</feature>
<dbReference type="EMBL" id="AAXW01000062">
    <property type="protein sequence ID" value="EAZ88888.1"/>
    <property type="molecule type" value="Genomic_DNA"/>
</dbReference>
<accession>A3IX95</accession>
<reference evidence="2 3" key="1">
    <citation type="submission" date="2007-03" db="EMBL/GenBank/DDBJ databases">
        <authorList>
            <person name="Stal L."/>
            <person name="Ferriera S."/>
            <person name="Johnson J."/>
            <person name="Kravitz S."/>
            <person name="Beeson K."/>
            <person name="Sutton G."/>
            <person name="Rogers Y.-H."/>
            <person name="Friedman R."/>
            <person name="Frazier M."/>
            <person name="Venter J.C."/>
        </authorList>
    </citation>
    <scope>NUCLEOTIDE SEQUENCE [LARGE SCALE GENOMIC DNA]</scope>
    <source>
        <strain evidence="2 3">CCY0110</strain>
    </source>
</reference>